<evidence type="ECO:0008006" key="4">
    <source>
        <dbReference type="Google" id="ProtNLM"/>
    </source>
</evidence>
<evidence type="ECO:0000313" key="3">
    <source>
        <dbReference type="Proteomes" id="UP000239907"/>
    </source>
</evidence>
<keyword evidence="3" id="KW-1185">Reference proteome</keyword>
<dbReference type="Gene3D" id="3.40.30.10">
    <property type="entry name" value="Glutaredoxin"/>
    <property type="match status" value="1"/>
</dbReference>
<comment type="caution">
    <text evidence="2">The sequence shown here is derived from an EMBL/GenBank/DDBJ whole genome shotgun (WGS) entry which is preliminary data.</text>
</comment>
<proteinExistence type="predicted"/>
<protein>
    <recommendedName>
        <fullName evidence="4">Thioredoxin domain-containing protein</fullName>
    </recommendedName>
</protein>
<dbReference type="RefSeq" id="WP_105041988.1">
    <property type="nucleotide sequence ID" value="NZ_MQWA01000001.1"/>
</dbReference>
<dbReference type="InterPro" id="IPR036249">
    <property type="entry name" value="Thioredoxin-like_sf"/>
</dbReference>
<dbReference type="Proteomes" id="UP000239907">
    <property type="component" value="Unassembled WGS sequence"/>
</dbReference>
<evidence type="ECO:0000313" key="2">
    <source>
        <dbReference type="EMBL" id="PQJ27501.1"/>
    </source>
</evidence>
<sequence length="315" mass="35735">MIVLHQTLRSLFATLILSTTAFAETLSAESSSQEKLTEDLFTSKNSEEFNQALALATQAKIPKQTLLEARFIYHVDQADNHALAELSRELLPLQDSFNSQLSQIFTLEDDWKAIVKYTQALANLEQGNAQAFEDNIKEAFWLSPRQASAFAPHVEQFKLELAMKSVKIDSELTQSNLLVSQNEKIIEPKKDINILFFWSPWSREFTETVDDFTALCSVAKKHDILIRTIIAEQSNEVNQDAISFIKESKLKDSALWLKEDPALHLSTTLRIQSIPTVVLIDKNGKVQFNGHPASPTFWTTLKKFLPNAKRPQSER</sequence>
<organism evidence="2 3">
    <name type="scientific">Rubritalea profundi</name>
    <dbReference type="NCBI Taxonomy" id="1658618"/>
    <lineage>
        <taxon>Bacteria</taxon>
        <taxon>Pseudomonadati</taxon>
        <taxon>Verrucomicrobiota</taxon>
        <taxon>Verrucomicrobiia</taxon>
        <taxon>Verrucomicrobiales</taxon>
        <taxon>Rubritaleaceae</taxon>
        <taxon>Rubritalea</taxon>
    </lineage>
</organism>
<reference evidence="2 3" key="1">
    <citation type="submission" date="2016-12" db="EMBL/GenBank/DDBJ databases">
        <title>Study of bacterial adaptation to deep sea.</title>
        <authorList>
            <person name="Song J."/>
            <person name="Yoshizawa S."/>
            <person name="Kogure K."/>
        </authorList>
    </citation>
    <scope>NUCLEOTIDE SEQUENCE [LARGE SCALE GENOMIC DNA]</scope>
    <source>
        <strain evidence="2 3">SAORIC-165</strain>
    </source>
</reference>
<feature type="signal peptide" evidence="1">
    <location>
        <begin position="1"/>
        <end position="23"/>
    </location>
</feature>
<dbReference type="AlphaFoldDB" id="A0A2S7TZ59"/>
<keyword evidence="1" id="KW-0732">Signal</keyword>
<dbReference type="SUPFAM" id="SSF52833">
    <property type="entry name" value="Thioredoxin-like"/>
    <property type="match status" value="1"/>
</dbReference>
<evidence type="ECO:0000256" key="1">
    <source>
        <dbReference type="SAM" id="SignalP"/>
    </source>
</evidence>
<dbReference type="OrthoDB" id="193885at2"/>
<accession>A0A2S7TZ59</accession>
<gene>
    <name evidence="2" type="ORF">BSZ32_02650</name>
</gene>
<dbReference type="EMBL" id="MQWA01000001">
    <property type="protein sequence ID" value="PQJ27501.1"/>
    <property type="molecule type" value="Genomic_DNA"/>
</dbReference>
<feature type="chain" id="PRO_5015454447" description="Thioredoxin domain-containing protein" evidence="1">
    <location>
        <begin position="24"/>
        <end position="315"/>
    </location>
</feature>
<name>A0A2S7TZ59_9BACT</name>